<evidence type="ECO:0000256" key="2">
    <source>
        <dbReference type="PROSITE-ProRule" id="PRU00035"/>
    </source>
</evidence>
<dbReference type="SUPFAM" id="SSF47370">
    <property type="entry name" value="Bromodomain"/>
    <property type="match status" value="1"/>
</dbReference>
<proteinExistence type="predicted"/>
<evidence type="ECO:0000313" key="5">
    <source>
        <dbReference type="EMBL" id="ETO16371.1"/>
    </source>
</evidence>
<dbReference type="AlphaFoldDB" id="X6MRW9"/>
<gene>
    <name evidence="5" type="ORF">RFI_20981</name>
</gene>
<keyword evidence="3" id="KW-0812">Transmembrane</keyword>
<dbReference type="CDD" id="cd04369">
    <property type="entry name" value="Bromodomain"/>
    <property type="match status" value="1"/>
</dbReference>
<dbReference type="InterPro" id="IPR036427">
    <property type="entry name" value="Bromodomain-like_sf"/>
</dbReference>
<keyword evidence="6" id="KW-1185">Reference proteome</keyword>
<keyword evidence="3" id="KW-1133">Transmembrane helix</keyword>
<keyword evidence="3" id="KW-0472">Membrane</keyword>
<dbReference type="InterPro" id="IPR001487">
    <property type="entry name" value="Bromodomain"/>
</dbReference>
<name>X6MRW9_RETFI</name>
<keyword evidence="1 2" id="KW-0103">Bromodomain</keyword>
<sequence length="343" mass="39747">MTAAIRLSTGVPSLWEPLEWYNLYSVGLCLFFAILFVIVIIIFIVVKKKGRRVDVFPSPRPGTAPGRAITAKKKGFRALGSARGDVMIDFCKFLEQLLEPGKKLDEKRAFSIDPLALEGYDKVVSNPMCLDWIEENIKFTLEFNSKMASVPRDKIERGGKRPPKKLYKSVKDFLDDVRKIWQNSIIFNGHDSNWTRLAEQIVTAIENNLVRRDDEVSHFDAKVKAHFLRTELRPILQTIMAHLLESTTLIPLKDDEKLLVSTFLYFLLQIYNFYYTKIAKRVDETMYNSYEQFVGDLKLLQSQCAKDEYHNLKKFGEKVLAQFYNELASKVWLFLLFLSSFDE</sequence>
<dbReference type="EMBL" id="ASPP01018326">
    <property type="protein sequence ID" value="ETO16371.1"/>
    <property type="molecule type" value="Genomic_DNA"/>
</dbReference>
<dbReference type="Pfam" id="PF00439">
    <property type="entry name" value="Bromodomain"/>
    <property type="match status" value="1"/>
</dbReference>
<reference evidence="5 6" key="1">
    <citation type="journal article" date="2013" name="Curr. Biol.">
        <title>The Genome of the Foraminiferan Reticulomyxa filosa.</title>
        <authorList>
            <person name="Glockner G."/>
            <person name="Hulsmann N."/>
            <person name="Schleicher M."/>
            <person name="Noegel A.A."/>
            <person name="Eichinger L."/>
            <person name="Gallinger C."/>
            <person name="Pawlowski J."/>
            <person name="Sierra R."/>
            <person name="Euteneuer U."/>
            <person name="Pillet L."/>
            <person name="Moustafa A."/>
            <person name="Platzer M."/>
            <person name="Groth M."/>
            <person name="Szafranski K."/>
            <person name="Schliwa M."/>
        </authorList>
    </citation>
    <scope>NUCLEOTIDE SEQUENCE [LARGE SCALE GENOMIC DNA]</scope>
</reference>
<feature type="transmembrane region" description="Helical" evidence="3">
    <location>
        <begin position="20"/>
        <end position="46"/>
    </location>
</feature>
<organism evidence="5 6">
    <name type="scientific">Reticulomyxa filosa</name>
    <dbReference type="NCBI Taxonomy" id="46433"/>
    <lineage>
        <taxon>Eukaryota</taxon>
        <taxon>Sar</taxon>
        <taxon>Rhizaria</taxon>
        <taxon>Retaria</taxon>
        <taxon>Foraminifera</taxon>
        <taxon>Monothalamids</taxon>
        <taxon>Reticulomyxidae</taxon>
        <taxon>Reticulomyxa</taxon>
    </lineage>
</organism>
<dbReference type="OrthoDB" id="5752at2759"/>
<dbReference type="Proteomes" id="UP000023152">
    <property type="component" value="Unassembled WGS sequence"/>
</dbReference>
<evidence type="ECO:0000256" key="1">
    <source>
        <dbReference type="ARBA" id="ARBA00023117"/>
    </source>
</evidence>
<evidence type="ECO:0000313" key="6">
    <source>
        <dbReference type="Proteomes" id="UP000023152"/>
    </source>
</evidence>
<dbReference type="PROSITE" id="PS50014">
    <property type="entry name" value="BROMODOMAIN_2"/>
    <property type="match status" value="1"/>
</dbReference>
<accession>X6MRW9</accession>
<protein>
    <recommendedName>
        <fullName evidence="4">Bromo domain-containing protein</fullName>
    </recommendedName>
</protein>
<evidence type="ECO:0000259" key="4">
    <source>
        <dbReference type="PROSITE" id="PS50014"/>
    </source>
</evidence>
<dbReference type="Gene3D" id="1.20.920.10">
    <property type="entry name" value="Bromodomain-like"/>
    <property type="match status" value="1"/>
</dbReference>
<comment type="caution">
    <text evidence="5">The sequence shown here is derived from an EMBL/GenBank/DDBJ whole genome shotgun (WGS) entry which is preliminary data.</text>
</comment>
<evidence type="ECO:0000256" key="3">
    <source>
        <dbReference type="SAM" id="Phobius"/>
    </source>
</evidence>
<feature type="domain" description="Bromo" evidence="4">
    <location>
        <begin position="112"/>
        <end position="195"/>
    </location>
</feature>